<accession>A0ABV8YJF3</accession>
<sequence length="97" mass="10655">MSDIRSSSGSAVQHGGRLRTELLGIYLNDHLAGATVGTRRAQHMVTTLRGSALAEALEPIATEIAQDRASLLERAQRQLRTLEDLRLQEAQTVFRTT</sequence>
<gene>
    <name evidence="2" type="ORF">ACFPH6_06340</name>
</gene>
<evidence type="ECO:0000313" key="2">
    <source>
        <dbReference type="EMBL" id="MFC4464189.1"/>
    </source>
</evidence>
<protein>
    <submittedName>
        <fullName evidence="2">Uncharacterized protein</fullName>
    </submittedName>
</protein>
<evidence type="ECO:0000313" key="3">
    <source>
        <dbReference type="Proteomes" id="UP001596012"/>
    </source>
</evidence>
<dbReference type="EMBL" id="JBHSFG010000012">
    <property type="protein sequence ID" value="MFC4464189.1"/>
    <property type="molecule type" value="Genomic_DNA"/>
</dbReference>
<name>A0ABV8YJF3_9ACTN</name>
<dbReference type="RefSeq" id="WP_386338511.1">
    <property type="nucleotide sequence ID" value="NZ_JBHSFG010000012.1"/>
</dbReference>
<dbReference type="Proteomes" id="UP001596012">
    <property type="component" value="Unassembled WGS sequence"/>
</dbReference>
<comment type="caution">
    <text evidence="2">The sequence shown here is derived from an EMBL/GenBank/DDBJ whole genome shotgun (WGS) entry which is preliminary data.</text>
</comment>
<organism evidence="2 3">
    <name type="scientific">Streptomyces xiangluensis</name>
    <dbReference type="NCBI Taxonomy" id="2665720"/>
    <lineage>
        <taxon>Bacteria</taxon>
        <taxon>Bacillati</taxon>
        <taxon>Actinomycetota</taxon>
        <taxon>Actinomycetes</taxon>
        <taxon>Kitasatosporales</taxon>
        <taxon>Streptomycetaceae</taxon>
        <taxon>Streptomyces</taxon>
    </lineage>
</organism>
<keyword evidence="3" id="KW-1185">Reference proteome</keyword>
<keyword evidence="1" id="KW-0175">Coiled coil</keyword>
<feature type="coiled-coil region" evidence="1">
    <location>
        <begin position="65"/>
        <end position="92"/>
    </location>
</feature>
<proteinExistence type="predicted"/>
<reference evidence="3" key="1">
    <citation type="journal article" date="2019" name="Int. J. Syst. Evol. Microbiol.">
        <title>The Global Catalogue of Microorganisms (GCM) 10K type strain sequencing project: providing services to taxonomists for standard genome sequencing and annotation.</title>
        <authorList>
            <consortium name="The Broad Institute Genomics Platform"/>
            <consortium name="The Broad Institute Genome Sequencing Center for Infectious Disease"/>
            <person name="Wu L."/>
            <person name="Ma J."/>
        </authorList>
    </citation>
    <scope>NUCLEOTIDE SEQUENCE [LARGE SCALE GENOMIC DNA]</scope>
    <source>
        <strain evidence="3">DT43</strain>
    </source>
</reference>
<evidence type="ECO:0000256" key="1">
    <source>
        <dbReference type="SAM" id="Coils"/>
    </source>
</evidence>